<dbReference type="Pfam" id="PF12774">
    <property type="entry name" value="AAA_6"/>
    <property type="match status" value="1"/>
</dbReference>
<dbReference type="Gene3D" id="3.40.50.300">
    <property type="entry name" value="P-loop containing nucleotide triphosphate hydrolases"/>
    <property type="match status" value="1"/>
</dbReference>
<name>A0A3P7ZHE4_9TREM</name>
<dbReference type="PANTHER" id="PTHR45703">
    <property type="entry name" value="DYNEIN HEAVY CHAIN"/>
    <property type="match status" value="1"/>
</dbReference>
<dbReference type="GO" id="GO:0007018">
    <property type="term" value="P:microtubule-based movement"/>
    <property type="evidence" value="ECO:0007669"/>
    <property type="project" value="InterPro"/>
</dbReference>
<sequence>MRALKTVLDCAGTLLHIDKKNSNELINHHETKDQQHSYEYEAQFIIQAIKTNTLAKLTNSDAKQFENLIRDVFPDLCLHNIQFKNQELTKLIDSIHSVVREHNMILVEAQIQKAIELYEQLSQRMGVVLVGPCGSGKSTILNLLRLALNKMGISIRSHIFNPKSMLRVQLLGQIEADTREWTDGVLTHSARCVVKECMGRF</sequence>
<dbReference type="GO" id="GO:0051959">
    <property type="term" value="F:dynein light intermediate chain binding"/>
    <property type="evidence" value="ECO:0007669"/>
    <property type="project" value="InterPro"/>
</dbReference>
<dbReference type="GO" id="GO:0045505">
    <property type="term" value="F:dynein intermediate chain binding"/>
    <property type="evidence" value="ECO:0007669"/>
    <property type="project" value="InterPro"/>
</dbReference>
<gene>
    <name evidence="2" type="ORF">SMTD_LOCUS2814</name>
</gene>
<keyword evidence="3" id="KW-1185">Reference proteome</keyword>
<dbReference type="SUPFAM" id="SSF52540">
    <property type="entry name" value="P-loop containing nucleoside triphosphate hydrolases"/>
    <property type="match status" value="1"/>
</dbReference>
<dbReference type="Proteomes" id="UP000269396">
    <property type="component" value="Unassembled WGS sequence"/>
</dbReference>
<dbReference type="InterPro" id="IPR035699">
    <property type="entry name" value="AAA_6"/>
</dbReference>
<dbReference type="InterPro" id="IPR043157">
    <property type="entry name" value="Dynein_AAA1S"/>
</dbReference>
<reference evidence="2 3" key="1">
    <citation type="submission" date="2018-11" db="EMBL/GenBank/DDBJ databases">
        <authorList>
            <consortium name="Pathogen Informatics"/>
        </authorList>
    </citation>
    <scope>NUCLEOTIDE SEQUENCE [LARGE SCALE GENOMIC DNA]</scope>
    <source>
        <strain>Denwood</strain>
        <strain evidence="3">Zambia</strain>
    </source>
</reference>
<evidence type="ECO:0000313" key="2">
    <source>
        <dbReference type="EMBL" id="VDO89739.1"/>
    </source>
</evidence>
<accession>A0A3P7ZHE4</accession>
<evidence type="ECO:0000313" key="3">
    <source>
        <dbReference type="Proteomes" id="UP000269396"/>
    </source>
</evidence>
<dbReference type="GO" id="GO:0030286">
    <property type="term" value="C:dynein complex"/>
    <property type="evidence" value="ECO:0007669"/>
    <property type="project" value="InterPro"/>
</dbReference>
<dbReference type="AlphaFoldDB" id="A0A3P7ZHE4"/>
<dbReference type="InterPro" id="IPR026983">
    <property type="entry name" value="DHC"/>
</dbReference>
<protein>
    <recommendedName>
        <fullName evidence="1">Dynein heavy chain hydrolytic ATP-binding dynein motor region domain-containing protein</fullName>
    </recommendedName>
</protein>
<dbReference type="EMBL" id="UZAL01004263">
    <property type="protein sequence ID" value="VDO89739.1"/>
    <property type="molecule type" value="Genomic_DNA"/>
</dbReference>
<feature type="domain" description="Dynein heavy chain hydrolytic ATP-binding dynein motor region" evidence="1">
    <location>
        <begin position="31"/>
        <end position="138"/>
    </location>
</feature>
<dbReference type="PANTHER" id="PTHR45703:SF22">
    <property type="entry name" value="DYNEIN CYTOPLASMIC 2 HEAVY CHAIN 1"/>
    <property type="match status" value="1"/>
</dbReference>
<dbReference type="InterPro" id="IPR027417">
    <property type="entry name" value="P-loop_NTPase"/>
</dbReference>
<dbReference type="Gene3D" id="1.10.8.710">
    <property type="match status" value="1"/>
</dbReference>
<proteinExistence type="predicted"/>
<organism evidence="2 3">
    <name type="scientific">Schistosoma mattheei</name>
    <dbReference type="NCBI Taxonomy" id="31246"/>
    <lineage>
        <taxon>Eukaryota</taxon>
        <taxon>Metazoa</taxon>
        <taxon>Spiralia</taxon>
        <taxon>Lophotrochozoa</taxon>
        <taxon>Platyhelminthes</taxon>
        <taxon>Trematoda</taxon>
        <taxon>Digenea</taxon>
        <taxon>Strigeidida</taxon>
        <taxon>Schistosomatoidea</taxon>
        <taxon>Schistosomatidae</taxon>
        <taxon>Schistosoma</taxon>
    </lineage>
</organism>
<evidence type="ECO:0000259" key="1">
    <source>
        <dbReference type="Pfam" id="PF12774"/>
    </source>
</evidence>
<dbReference type="GO" id="GO:0005524">
    <property type="term" value="F:ATP binding"/>
    <property type="evidence" value="ECO:0007669"/>
    <property type="project" value="InterPro"/>
</dbReference>